<keyword evidence="3" id="KW-1003">Cell membrane</keyword>
<evidence type="ECO:0000256" key="11">
    <source>
        <dbReference type="SAM" id="Phobius"/>
    </source>
</evidence>
<dbReference type="InterPro" id="IPR002142">
    <property type="entry name" value="Peptidase_S49"/>
</dbReference>
<dbReference type="SUPFAM" id="SSF52096">
    <property type="entry name" value="ClpP/crotonase"/>
    <property type="match status" value="1"/>
</dbReference>
<evidence type="ECO:0000256" key="3">
    <source>
        <dbReference type="ARBA" id="ARBA00022475"/>
    </source>
</evidence>
<keyword evidence="9 11" id="KW-0472">Membrane</keyword>
<dbReference type="AlphaFoldDB" id="A0AAW7XCG3"/>
<comment type="caution">
    <text evidence="14">The sequence shown here is derived from an EMBL/GenBank/DDBJ whole genome shotgun (WGS) entry which is preliminary data.</text>
</comment>
<evidence type="ECO:0000256" key="1">
    <source>
        <dbReference type="ARBA" id="ARBA00004236"/>
    </source>
</evidence>
<evidence type="ECO:0000313" key="14">
    <source>
        <dbReference type="EMBL" id="MDO6452096.1"/>
    </source>
</evidence>
<dbReference type="GO" id="GO:0004252">
    <property type="term" value="F:serine-type endopeptidase activity"/>
    <property type="evidence" value="ECO:0007669"/>
    <property type="project" value="InterPro"/>
</dbReference>
<keyword evidence="4 14" id="KW-0645">Protease</keyword>
<feature type="transmembrane region" description="Helical" evidence="11">
    <location>
        <begin position="12"/>
        <end position="32"/>
    </location>
</feature>
<dbReference type="Gene3D" id="3.90.226.10">
    <property type="entry name" value="2-enoyl-CoA Hydratase, Chain A, domain 1"/>
    <property type="match status" value="1"/>
</dbReference>
<dbReference type="EC" id="3.4.21.-" evidence="14"/>
<evidence type="ECO:0000256" key="5">
    <source>
        <dbReference type="ARBA" id="ARBA00022692"/>
    </source>
</evidence>
<dbReference type="Proteomes" id="UP001169862">
    <property type="component" value="Unassembled WGS sequence"/>
</dbReference>
<dbReference type="Gene3D" id="6.20.330.10">
    <property type="match status" value="1"/>
</dbReference>
<keyword evidence="8 11" id="KW-1133">Transmembrane helix</keyword>
<sequence length="359" mass="40416">MSEFFFEYGLFFAKALTVLVTILIALAGIIAISARGRRDNSDGEVEITSMNDVYDDMKDAVEAAVLDKDQYKQQLKLQKKQEKQEAKQRKKESKKALPSNDQDNVEKKRVYVLDFDGDVHASDVEPMREEISAILTFARPTDEVVLRLESAGGLVHTYGLAASQLERIKAKGIPLTIIVDQVAASGGYLMACLADKLLAAPFALVGSIGVIAQLPNFHRVLKKHDVDFEMFTAGEYKRTVTMFGENTEKGKEKFVEELEDTHALFKEFVSQYRPLMNIEVVATGEVWFGKRALELKLVDQLATSDDYIMAACENADVYKVRYEVKKSLQERLSELSIKTADGVFSKIWERVSNSRFLSR</sequence>
<comment type="similarity">
    <text evidence="2">Belongs to the peptidase S49 family.</text>
</comment>
<comment type="subcellular location">
    <subcellularLocation>
        <location evidence="1">Cell membrane</location>
    </subcellularLocation>
</comment>
<dbReference type="PANTHER" id="PTHR42987">
    <property type="entry name" value="PEPTIDASE S49"/>
    <property type="match status" value="1"/>
</dbReference>
<dbReference type="GO" id="GO:0005886">
    <property type="term" value="C:plasma membrane"/>
    <property type="evidence" value="ECO:0007669"/>
    <property type="project" value="UniProtKB-SubCell"/>
</dbReference>
<evidence type="ECO:0000259" key="12">
    <source>
        <dbReference type="Pfam" id="PF01343"/>
    </source>
</evidence>
<evidence type="ECO:0000256" key="7">
    <source>
        <dbReference type="ARBA" id="ARBA00022825"/>
    </source>
</evidence>
<keyword evidence="5 11" id="KW-0812">Transmembrane</keyword>
<accession>A0AAW7XCG3</accession>
<keyword evidence="6 14" id="KW-0378">Hydrolase</keyword>
<evidence type="ECO:0000256" key="2">
    <source>
        <dbReference type="ARBA" id="ARBA00008683"/>
    </source>
</evidence>
<feature type="region of interest" description="Disordered" evidence="10">
    <location>
        <begin position="77"/>
        <end position="102"/>
    </location>
</feature>
<dbReference type="Pfam" id="PF01343">
    <property type="entry name" value="Peptidase_S49"/>
    <property type="match status" value="1"/>
</dbReference>
<dbReference type="InterPro" id="IPR047272">
    <property type="entry name" value="S49_SppA_C"/>
</dbReference>
<evidence type="ECO:0000259" key="13">
    <source>
        <dbReference type="Pfam" id="PF08496"/>
    </source>
</evidence>
<evidence type="ECO:0000313" key="15">
    <source>
        <dbReference type="Proteomes" id="UP001169862"/>
    </source>
</evidence>
<gene>
    <name evidence="14" type="primary">sohB</name>
    <name evidence="14" type="ORF">Q4490_00835</name>
</gene>
<dbReference type="Pfam" id="PF08496">
    <property type="entry name" value="Peptidase_S49_N"/>
    <property type="match status" value="1"/>
</dbReference>
<organism evidence="14 15">
    <name type="scientific">Neptunomonas phycophila</name>
    <dbReference type="NCBI Taxonomy" id="1572645"/>
    <lineage>
        <taxon>Bacteria</taxon>
        <taxon>Pseudomonadati</taxon>
        <taxon>Pseudomonadota</taxon>
        <taxon>Gammaproteobacteria</taxon>
        <taxon>Oceanospirillales</taxon>
        <taxon>Oceanospirillaceae</taxon>
        <taxon>Neptunomonas</taxon>
    </lineage>
</organism>
<dbReference type="PANTHER" id="PTHR42987:SF4">
    <property type="entry name" value="PROTEASE SOHB-RELATED"/>
    <property type="match status" value="1"/>
</dbReference>
<evidence type="ECO:0000256" key="10">
    <source>
        <dbReference type="SAM" id="MobiDB-lite"/>
    </source>
</evidence>
<dbReference type="GO" id="GO:0006508">
    <property type="term" value="P:proteolysis"/>
    <property type="evidence" value="ECO:0007669"/>
    <property type="project" value="UniProtKB-KW"/>
</dbReference>
<evidence type="ECO:0000256" key="8">
    <source>
        <dbReference type="ARBA" id="ARBA00022989"/>
    </source>
</evidence>
<name>A0AAW7XCG3_9GAMM</name>
<dbReference type="NCBIfam" id="NF008745">
    <property type="entry name" value="PRK11778.1"/>
    <property type="match status" value="1"/>
</dbReference>
<dbReference type="CDD" id="cd07023">
    <property type="entry name" value="S49_Sppa_N_C"/>
    <property type="match status" value="1"/>
</dbReference>
<dbReference type="InterPro" id="IPR013703">
    <property type="entry name" value="Peptidase_S49_N_proteobac"/>
</dbReference>
<dbReference type="RefSeq" id="WP_303548087.1">
    <property type="nucleotide sequence ID" value="NZ_JAUOPG010000001.1"/>
</dbReference>
<feature type="domain" description="Peptidase S49 N-terminal proteobacteria" evidence="13">
    <location>
        <begin position="3"/>
        <end position="165"/>
    </location>
</feature>
<dbReference type="EMBL" id="JAUOPG010000001">
    <property type="protein sequence ID" value="MDO6452096.1"/>
    <property type="molecule type" value="Genomic_DNA"/>
</dbReference>
<feature type="domain" description="Peptidase S49" evidence="12">
    <location>
        <begin position="169"/>
        <end position="317"/>
    </location>
</feature>
<protein>
    <submittedName>
        <fullName evidence="14">Protease SohB</fullName>
        <ecNumber evidence="14">3.4.21.-</ecNumber>
    </submittedName>
</protein>
<keyword evidence="7" id="KW-0720">Serine protease</keyword>
<proteinExistence type="inferred from homology"/>
<evidence type="ECO:0000256" key="9">
    <source>
        <dbReference type="ARBA" id="ARBA00023136"/>
    </source>
</evidence>
<evidence type="ECO:0000256" key="4">
    <source>
        <dbReference type="ARBA" id="ARBA00022670"/>
    </source>
</evidence>
<evidence type="ECO:0000256" key="6">
    <source>
        <dbReference type="ARBA" id="ARBA00022801"/>
    </source>
</evidence>
<dbReference type="InterPro" id="IPR029045">
    <property type="entry name" value="ClpP/crotonase-like_dom_sf"/>
</dbReference>
<reference evidence="14" key="1">
    <citation type="submission" date="2023-07" db="EMBL/GenBank/DDBJ databases">
        <title>Genome content predicts the carbon catabolic preferences of heterotrophic bacteria.</title>
        <authorList>
            <person name="Gralka M."/>
        </authorList>
    </citation>
    <scope>NUCLEOTIDE SEQUENCE</scope>
    <source>
        <strain evidence="14">I2M16</strain>
    </source>
</reference>